<feature type="compositionally biased region" description="Acidic residues" evidence="1">
    <location>
        <begin position="572"/>
        <end position="586"/>
    </location>
</feature>
<feature type="domain" description="C2" evidence="2">
    <location>
        <begin position="687"/>
        <end position="825"/>
    </location>
</feature>
<dbReference type="GeneID" id="106469478"/>
<name>A0ABM1TCW2_LIMPO</name>
<reference evidence="4" key="1">
    <citation type="submission" date="2025-08" db="UniProtKB">
        <authorList>
            <consortium name="RefSeq"/>
        </authorList>
    </citation>
    <scope>IDENTIFICATION</scope>
    <source>
        <tissue evidence="4">Muscle</tissue>
    </source>
</reference>
<gene>
    <name evidence="4" type="primary">LOC106469478</name>
</gene>
<dbReference type="PANTHER" id="PTHR21254">
    <property type="entry name" value="C2 DOMAIN-CONTAINING PROTEIN 3"/>
    <property type="match status" value="1"/>
</dbReference>
<dbReference type="Pfam" id="PF00168">
    <property type="entry name" value="C2"/>
    <property type="match status" value="2"/>
</dbReference>
<dbReference type="CDD" id="cd00030">
    <property type="entry name" value="C2"/>
    <property type="match status" value="1"/>
</dbReference>
<dbReference type="Gene3D" id="2.60.40.150">
    <property type="entry name" value="C2 domain"/>
    <property type="match status" value="1"/>
</dbReference>
<dbReference type="InterPro" id="IPR035892">
    <property type="entry name" value="C2_domain_sf"/>
</dbReference>
<dbReference type="Proteomes" id="UP000694941">
    <property type="component" value="Unplaced"/>
</dbReference>
<evidence type="ECO:0000313" key="4">
    <source>
        <dbReference type="RefSeq" id="XP_022253718.1"/>
    </source>
</evidence>
<keyword evidence="3" id="KW-1185">Reference proteome</keyword>
<feature type="region of interest" description="Disordered" evidence="1">
    <location>
        <begin position="923"/>
        <end position="947"/>
    </location>
</feature>
<sequence length="1034" mass="117500">MDISSVMNEELIFCVKARFHDRRENVKIGSCKFPLWKLFQTKLLEIDLEEPLHPDRIGNKSKNCFAVNQGLLKFSVKLCTVEKEKDLELCDRDNPELNDIPKIPSHQAPSNTMNRVTYKSKEKDLSALQTTPQKTKVPANVEAVVQNDYVSIKPVLLHCVIDISPSPSSSCIRNMVTSRAYLLVRSPFAKDVMHSDFHLNDTETGFRMKWVQPLMLTKELLKKIQNSILIVEVWDRDINDEDKLIGLGKVSLQDLFWSFQDPIVMEDLQHKKIPLKGVDGRVSIVNPLSGVTKGEIYMFLAVGTLEQINRVEACGYSEKLVPGSEIKVSEESPRKSYTFEIQLIALYGMKLKSSENWNETNYIVRYYLPVIPNRSNDSGVKMQVYQTASFHCKTEVKLDYRHQHTISLSSKDIKEGLVSGITMELRCLNGFCCEETLIAKGEIAIEKLVELLDSELSVTETFTIPLLPSKNMNYLELSETMDCLMWLVVRLTNENHFEIEKEKNACHSSCRKNVSIQTEELNMPNLNKYPSFVSTSVMVDCDISPEENGTLDSAWMKNSMNVMHNKAQQTVLDDDGTQNPGEDEPEVQQPIYFPRRRVVFEDEKTKNKDNKNDTSSKPWKNQYNKHITSTSSSAEDTFSPSDESVKDGKLEELDKSGFFRKAKASAEYYKNWNEFVHCLSATVPSEPSETIHVMDEEAGQIVFSEGHRFWAHVAVEQALHLSKVYDKDRKEHILPSSYVTLECTASDHKILSTDIIENTDNPEWKWDTNLWLIYSQENKDLIFKVWHAVDNKRNSSDQFYDKVIGFVSVDLSPLTFGFQYVSGWYNILNLTGQCCGQLKVTVTPHTQLSCTIKSSSRKKDELLEVLPNYFGVPYLEELPSSNSGSIFYGLLKKQLAELDIIQEKLTERIKQSSNNDTFKKISINSHELHSSAKTPSQERNNASRNLTKVNDIQNFQKMPAASVLIMAGESSAGVSDSYDQNNESEGNSMSKTFPTQCIPADVESRVADSAVAHVTVNSTLQTKTLLRQNPLDHL</sequence>
<accession>A0ABM1TCW2</accession>
<evidence type="ECO:0000313" key="3">
    <source>
        <dbReference type="Proteomes" id="UP000694941"/>
    </source>
</evidence>
<dbReference type="SUPFAM" id="SSF49562">
    <property type="entry name" value="C2 domain (Calcium/lipid-binding domain, CaLB)"/>
    <property type="match status" value="1"/>
</dbReference>
<feature type="compositionally biased region" description="Basic and acidic residues" evidence="1">
    <location>
        <begin position="598"/>
        <end position="614"/>
    </location>
</feature>
<feature type="region of interest" description="Disordered" evidence="1">
    <location>
        <begin position="598"/>
        <end position="647"/>
    </location>
</feature>
<dbReference type="PANTHER" id="PTHR21254:SF1">
    <property type="entry name" value="C2 DOMAIN-CONTAINING PROTEIN 3"/>
    <property type="match status" value="1"/>
</dbReference>
<feature type="compositionally biased region" description="Polar residues" evidence="1">
    <location>
        <begin position="618"/>
        <end position="642"/>
    </location>
</feature>
<dbReference type="RefSeq" id="XP_022253718.1">
    <property type="nucleotide sequence ID" value="XM_022398010.1"/>
</dbReference>
<evidence type="ECO:0000256" key="1">
    <source>
        <dbReference type="SAM" id="MobiDB-lite"/>
    </source>
</evidence>
<feature type="region of interest" description="Disordered" evidence="1">
    <location>
        <begin position="572"/>
        <end position="591"/>
    </location>
</feature>
<dbReference type="PROSITE" id="PS50004">
    <property type="entry name" value="C2"/>
    <property type="match status" value="1"/>
</dbReference>
<protein>
    <submittedName>
        <fullName evidence="4">C2 domain-containing protein 3-like</fullName>
    </submittedName>
</protein>
<dbReference type="InterPro" id="IPR000008">
    <property type="entry name" value="C2_dom"/>
</dbReference>
<organism evidence="3 4">
    <name type="scientific">Limulus polyphemus</name>
    <name type="common">Atlantic horseshoe crab</name>
    <dbReference type="NCBI Taxonomy" id="6850"/>
    <lineage>
        <taxon>Eukaryota</taxon>
        <taxon>Metazoa</taxon>
        <taxon>Ecdysozoa</taxon>
        <taxon>Arthropoda</taxon>
        <taxon>Chelicerata</taxon>
        <taxon>Merostomata</taxon>
        <taxon>Xiphosura</taxon>
        <taxon>Limulidae</taxon>
        <taxon>Limulus</taxon>
    </lineage>
</organism>
<feature type="region of interest" description="Disordered" evidence="1">
    <location>
        <begin position="974"/>
        <end position="993"/>
    </location>
</feature>
<evidence type="ECO:0000259" key="2">
    <source>
        <dbReference type="PROSITE" id="PS50004"/>
    </source>
</evidence>
<feature type="compositionally biased region" description="Polar residues" evidence="1">
    <location>
        <begin position="931"/>
        <end position="947"/>
    </location>
</feature>
<proteinExistence type="predicted"/>